<dbReference type="InterPro" id="IPR050122">
    <property type="entry name" value="RTK"/>
</dbReference>
<dbReference type="GO" id="GO:0043235">
    <property type="term" value="C:receptor complex"/>
    <property type="evidence" value="ECO:0007669"/>
    <property type="project" value="TreeGrafter"/>
</dbReference>
<dbReference type="PROSITE" id="PS00109">
    <property type="entry name" value="PROTEIN_KINASE_TYR"/>
    <property type="match status" value="1"/>
</dbReference>
<evidence type="ECO:0000256" key="1">
    <source>
        <dbReference type="SAM" id="Phobius"/>
    </source>
</evidence>
<dbReference type="EMBL" id="CADEPM010000014">
    <property type="protein sequence ID" value="CAB3411602.1"/>
    <property type="molecule type" value="Genomic_DNA"/>
</dbReference>
<dbReference type="InterPro" id="IPR001245">
    <property type="entry name" value="Ser-Thr/Tyr_kinase_cat_dom"/>
</dbReference>
<dbReference type="InterPro" id="IPR011009">
    <property type="entry name" value="Kinase-like_dom_sf"/>
</dbReference>
<evidence type="ECO:0000259" key="2">
    <source>
        <dbReference type="PROSITE" id="PS50011"/>
    </source>
</evidence>
<dbReference type="PANTHER" id="PTHR24416:SF621">
    <property type="entry name" value="TYROSINE KINASE RECEPTOR CAD96CA"/>
    <property type="match status" value="1"/>
</dbReference>
<dbReference type="GO" id="GO:0004714">
    <property type="term" value="F:transmembrane receptor protein tyrosine kinase activity"/>
    <property type="evidence" value="ECO:0007669"/>
    <property type="project" value="TreeGrafter"/>
</dbReference>
<proteinExistence type="predicted"/>
<dbReference type="PRINTS" id="PR00109">
    <property type="entry name" value="TYRKINASE"/>
</dbReference>
<feature type="transmembrane region" description="Helical" evidence="1">
    <location>
        <begin position="104"/>
        <end position="126"/>
    </location>
</feature>
<dbReference type="InterPro" id="IPR020635">
    <property type="entry name" value="Tyr_kinase_cat_dom"/>
</dbReference>
<evidence type="ECO:0000313" key="4">
    <source>
        <dbReference type="Proteomes" id="UP000494206"/>
    </source>
</evidence>
<organism evidence="3 4">
    <name type="scientific">Caenorhabditis bovis</name>
    <dbReference type="NCBI Taxonomy" id="2654633"/>
    <lineage>
        <taxon>Eukaryota</taxon>
        <taxon>Metazoa</taxon>
        <taxon>Ecdysozoa</taxon>
        <taxon>Nematoda</taxon>
        <taxon>Chromadorea</taxon>
        <taxon>Rhabditida</taxon>
        <taxon>Rhabditina</taxon>
        <taxon>Rhabditomorpha</taxon>
        <taxon>Rhabditoidea</taxon>
        <taxon>Rhabditidae</taxon>
        <taxon>Peloderinae</taxon>
        <taxon>Caenorhabditis</taxon>
    </lineage>
</organism>
<dbReference type="Proteomes" id="UP000494206">
    <property type="component" value="Unassembled WGS sequence"/>
</dbReference>
<dbReference type="Gene3D" id="1.10.510.10">
    <property type="entry name" value="Transferase(Phosphotransferase) domain 1"/>
    <property type="match status" value="1"/>
</dbReference>
<gene>
    <name evidence="3" type="ORF">CBOVIS_LOCUS12980</name>
</gene>
<reference evidence="3 4" key="1">
    <citation type="submission" date="2020-04" db="EMBL/GenBank/DDBJ databases">
        <authorList>
            <person name="Laetsch R D."/>
            <person name="Stevens L."/>
            <person name="Kumar S."/>
            <person name="Blaxter L. M."/>
        </authorList>
    </citation>
    <scope>NUCLEOTIDE SEQUENCE [LARGE SCALE GENOMIC DNA]</scope>
</reference>
<dbReference type="OrthoDB" id="6219513at2759"/>
<dbReference type="GO" id="GO:0007169">
    <property type="term" value="P:cell surface receptor protein tyrosine kinase signaling pathway"/>
    <property type="evidence" value="ECO:0007669"/>
    <property type="project" value="TreeGrafter"/>
</dbReference>
<keyword evidence="1" id="KW-1133">Transmembrane helix</keyword>
<sequence>MFDLISFSWQLSRALVHLKQCNYTHRDIALRNLLVCNAHIIKLTDFEMARKGETKVGKKIPVMSYAPETFAGFYGFHSEVWSFGITVWEILSFGQHPSITTPKVSIPLIGVIVLVIASALVAVFYLRNPTITDGFFPGDIGEEPSNILTQSGGDHSLFLTTLSTVHVPTTTTSNSVTEAPTTHAFAVYPIADNATPVHPIEPVKHI</sequence>
<evidence type="ECO:0000313" key="3">
    <source>
        <dbReference type="EMBL" id="CAB3411602.1"/>
    </source>
</evidence>
<keyword evidence="1" id="KW-0812">Transmembrane</keyword>
<dbReference type="SUPFAM" id="SSF56112">
    <property type="entry name" value="Protein kinase-like (PK-like)"/>
    <property type="match status" value="1"/>
</dbReference>
<dbReference type="GO" id="GO:0005886">
    <property type="term" value="C:plasma membrane"/>
    <property type="evidence" value="ECO:0007669"/>
    <property type="project" value="TreeGrafter"/>
</dbReference>
<comment type="caution">
    <text evidence="3">The sequence shown here is derived from an EMBL/GenBank/DDBJ whole genome shotgun (WGS) entry which is preliminary data.</text>
</comment>
<dbReference type="SMART" id="SM00219">
    <property type="entry name" value="TyrKc"/>
    <property type="match status" value="1"/>
</dbReference>
<dbReference type="PANTHER" id="PTHR24416">
    <property type="entry name" value="TYROSINE-PROTEIN KINASE RECEPTOR"/>
    <property type="match status" value="1"/>
</dbReference>
<dbReference type="Pfam" id="PF07714">
    <property type="entry name" value="PK_Tyr_Ser-Thr"/>
    <property type="match status" value="1"/>
</dbReference>
<protein>
    <recommendedName>
        <fullName evidence="2">Protein kinase domain-containing protein</fullName>
    </recommendedName>
</protein>
<feature type="domain" description="Protein kinase" evidence="2">
    <location>
        <begin position="1"/>
        <end position="206"/>
    </location>
</feature>
<dbReference type="GO" id="GO:0005524">
    <property type="term" value="F:ATP binding"/>
    <property type="evidence" value="ECO:0007669"/>
    <property type="project" value="InterPro"/>
</dbReference>
<keyword evidence="4" id="KW-1185">Reference proteome</keyword>
<dbReference type="PROSITE" id="PS50011">
    <property type="entry name" value="PROTEIN_KINASE_DOM"/>
    <property type="match status" value="1"/>
</dbReference>
<accession>A0A8S1FDT9</accession>
<name>A0A8S1FDT9_9PELO</name>
<dbReference type="InterPro" id="IPR008266">
    <property type="entry name" value="Tyr_kinase_AS"/>
</dbReference>
<dbReference type="InterPro" id="IPR000719">
    <property type="entry name" value="Prot_kinase_dom"/>
</dbReference>
<dbReference type="AlphaFoldDB" id="A0A8S1FDT9"/>
<keyword evidence="1" id="KW-0472">Membrane</keyword>